<name>A0ABY9ZRD8_9ACTN</name>
<dbReference type="Proteomes" id="UP001303001">
    <property type="component" value="Chromosome"/>
</dbReference>
<keyword evidence="2" id="KW-1185">Reference proteome</keyword>
<dbReference type="EMBL" id="CP134876">
    <property type="protein sequence ID" value="WNM37818.1"/>
    <property type="molecule type" value="Genomic_DNA"/>
</dbReference>
<proteinExistence type="predicted"/>
<accession>A0ABY9ZRD8</accession>
<evidence type="ECO:0000313" key="2">
    <source>
        <dbReference type="Proteomes" id="UP001303001"/>
    </source>
</evidence>
<reference evidence="1 2" key="1">
    <citation type="submission" date="2023-09" db="EMBL/GenBank/DDBJ databases">
        <title>Micromonospora halotolerans DSM 45598 genome sequence.</title>
        <authorList>
            <person name="Mo P."/>
        </authorList>
    </citation>
    <scope>NUCLEOTIDE SEQUENCE [LARGE SCALE GENOMIC DNA]</scope>
    <source>
        <strain evidence="1 2">DSM 45598</strain>
    </source>
</reference>
<protein>
    <submittedName>
        <fullName evidence="1">Uncharacterized protein</fullName>
    </submittedName>
</protein>
<sequence>MTAKWVLASSAGRSHLICMPGVTREAVDDFVADVAAGGTRLDALPRRRRELVR</sequence>
<organism evidence="1 2">
    <name type="scientific">Micromonospora halotolerans</name>
    <dbReference type="NCBI Taxonomy" id="709879"/>
    <lineage>
        <taxon>Bacteria</taxon>
        <taxon>Bacillati</taxon>
        <taxon>Actinomycetota</taxon>
        <taxon>Actinomycetes</taxon>
        <taxon>Micromonosporales</taxon>
        <taxon>Micromonosporaceae</taxon>
        <taxon>Micromonospora</taxon>
    </lineage>
</organism>
<evidence type="ECO:0000313" key="1">
    <source>
        <dbReference type="EMBL" id="WNM37818.1"/>
    </source>
</evidence>
<dbReference type="RefSeq" id="WP_313719418.1">
    <property type="nucleotide sequence ID" value="NZ_CP134876.1"/>
</dbReference>
<gene>
    <name evidence="1" type="ORF">RMN56_22040</name>
</gene>